<dbReference type="AlphaFoldDB" id="A0A6J4N849"/>
<protein>
    <submittedName>
        <fullName evidence="5">Branched-chain alpha-keto acid dehydrogenase, E1 component, beta subunit</fullName>
        <ecNumber evidence="5">1.2.4.4</ecNumber>
    </submittedName>
</protein>
<dbReference type="InterPro" id="IPR033248">
    <property type="entry name" value="Transketolase_C"/>
</dbReference>
<reference evidence="5" key="1">
    <citation type="submission" date="2020-02" db="EMBL/GenBank/DDBJ databases">
        <authorList>
            <person name="Meier V. D."/>
        </authorList>
    </citation>
    <scope>NUCLEOTIDE SEQUENCE</scope>
    <source>
        <strain evidence="5">AVDCRST_MAG74</strain>
    </source>
</reference>
<dbReference type="InterPro" id="IPR005475">
    <property type="entry name" value="Transketolase-like_Pyr-bd"/>
</dbReference>
<comment type="cofactor">
    <cofactor evidence="1">
        <name>thiamine diphosphate</name>
        <dbReference type="ChEBI" id="CHEBI:58937"/>
    </cofactor>
</comment>
<dbReference type="EMBL" id="CADCUR010000001">
    <property type="protein sequence ID" value="CAA9375675.1"/>
    <property type="molecule type" value="Genomic_DNA"/>
</dbReference>
<dbReference type="Pfam" id="PF02779">
    <property type="entry name" value="Transket_pyr"/>
    <property type="match status" value="1"/>
</dbReference>
<dbReference type="EC" id="1.2.4.4" evidence="5"/>
<dbReference type="PANTHER" id="PTHR43257">
    <property type="entry name" value="PYRUVATE DEHYDROGENASE E1 COMPONENT BETA SUBUNIT"/>
    <property type="match status" value="1"/>
</dbReference>
<organism evidence="5">
    <name type="scientific">uncultured Pyrinomonadaceae bacterium</name>
    <dbReference type="NCBI Taxonomy" id="2283094"/>
    <lineage>
        <taxon>Bacteria</taxon>
        <taxon>Pseudomonadati</taxon>
        <taxon>Acidobacteriota</taxon>
        <taxon>Blastocatellia</taxon>
        <taxon>Blastocatellales</taxon>
        <taxon>Pyrinomonadaceae</taxon>
        <taxon>environmental samples</taxon>
    </lineage>
</organism>
<dbReference type="Gene3D" id="3.40.50.920">
    <property type="match status" value="1"/>
</dbReference>
<dbReference type="SUPFAM" id="SSF52518">
    <property type="entry name" value="Thiamin diphosphate-binding fold (THDP-binding)"/>
    <property type="match status" value="1"/>
</dbReference>
<evidence type="ECO:0000313" key="5">
    <source>
        <dbReference type="EMBL" id="CAA9375675.1"/>
    </source>
</evidence>
<dbReference type="GO" id="GO:0003863">
    <property type="term" value="F:branched-chain 2-oxo acid dehydrogenase activity"/>
    <property type="evidence" value="ECO:0007669"/>
    <property type="project" value="UniProtKB-EC"/>
</dbReference>
<evidence type="ECO:0000256" key="3">
    <source>
        <dbReference type="ARBA" id="ARBA00023052"/>
    </source>
</evidence>
<dbReference type="FunFam" id="3.40.50.920:FF:000001">
    <property type="entry name" value="Pyruvate dehydrogenase E1 beta subunit"/>
    <property type="match status" value="1"/>
</dbReference>
<accession>A0A6J4N849</accession>
<dbReference type="Pfam" id="PF02780">
    <property type="entry name" value="Transketolase_C"/>
    <property type="match status" value="1"/>
</dbReference>
<dbReference type="NCBIfam" id="NF006667">
    <property type="entry name" value="PRK09212.1"/>
    <property type="match status" value="1"/>
</dbReference>
<keyword evidence="3" id="KW-0786">Thiamine pyrophosphate</keyword>
<dbReference type="PANTHER" id="PTHR43257:SF2">
    <property type="entry name" value="PYRUVATE DEHYDROGENASE E1 COMPONENT SUBUNIT BETA"/>
    <property type="match status" value="1"/>
</dbReference>
<keyword evidence="2 5" id="KW-0560">Oxidoreductase</keyword>
<feature type="domain" description="Transketolase-like pyrimidine-binding" evidence="4">
    <location>
        <begin position="11"/>
        <end position="184"/>
    </location>
</feature>
<evidence type="ECO:0000259" key="4">
    <source>
        <dbReference type="SMART" id="SM00861"/>
    </source>
</evidence>
<evidence type="ECO:0000256" key="2">
    <source>
        <dbReference type="ARBA" id="ARBA00023002"/>
    </source>
</evidence>
<dbReference type="InterPro" id="IPR009014">
    <property type="entry name" value="Transketo_C/PFOR_II"/>
</dbReference>
<sequence>MATAKQETKGLTLIEAIRQGIHEEMTADETVFVIGEDIGAYGGAFKLTEGFIDEFGAERMIDTPISEAAIVGAACGAALLGMKPIAEFQFIDFISNGFDMLTNYAAKSRYRGCGSIQAVFRGPCGSGVRGGPFHSLNAESFFLNTAGLKMVEPSTAYDAKGLIKAAIRDPDPVLFFEHKKLYRLPRLREELPTEDYIVEIGKARTAREGKDLSIITFGAQVLNALDASVILEKEDGLQIEVIDLRTLAPLDKKAILNTVKKTNRALVLHEASLTGGIGGEIAAIIAEEAFEWLDAPPVRLASIDAPVPFAPQMEDYFLPQISEIVAAARRLAAY</sequence>
<dbReference type="FunFam" id="3.40.50.970:FF:000001">
    <property type="entry name" value="Pyruvate dehydrogenase E1 beta subunit"/>
    <property type="match status" value="1"/>
</dbReference>
<dbReference type="CDD" id="cd07036">
    <property type="entry name" value="TPP_PYR_E1-PDHc-beta_like"/>
    <property type="match status" value="1"/>
</dbReference>
<gene>
    <name evidence="5" type="ORF">AVDCRST_MAG74-1338</name>
</gene>
<dbReference type="SMART" id="SM00861">
    <property type="entry name" value="Transket_pyr"/>
    <property type="match status" value="1"/>
</dbReference>
<evidence type="ECO:0000256" key="1">
    <source>
        <dbReference type="ARBA" id="ARBA00001964"/>
    </source>
</evidence>
<dbReference type="SUPFAM" id="SSF52922">
    <property type="entry name" value="TK C-terminal domain-like"/>
    <property type="match status" value="1"/>
</dbReference>
<proteinExistence type="predicted"/>
<dbReference type="InterPro" id="IPR029061">
    <property type="entry name" value="THDP-binding"/>
</dbReference>
<name>A0A6J4N849_9BACT</name>
<dbReference type="Gene3D" id="3.40.50.970">
    <property type="match status" value="1"/>
</dbReference>